<dbReference type="AlphaFoldDB" id="A0A7L9FIU7"/>
<gene>
    <name evidence="1" type="ORF">IG193_00355</name>
</gene>
<dbReference type="Proteomes" id="UP000594121">
    <property type="component" value="Chromosome"/>
</dbReference>
<name>A0A7L9FIU7_9CREN</name>
<evidence type="ECO:0000313" key="2">
    <source>
        <dbReference type="Proteomes" id="UP000594121"/>
    </source>
</evidence>
<proteinExistence type="predicted"/>
<accession>A0A7L9FIU7</accession>
<evidence type="ECO:0000313" key="1">
    <source>
        <dbReference type="EMBL" id="QOJ78953.1"/>
    </source>
</evidence>
<dbReference type="KEGG" id="thel:IG193_00355"/>
<dbReference type="InParanoid" id="A0A7L9FIU7"/>
<keyword evidence="2" id="KW-1185">Reference proteome</keyword>
<dbReference type="EMBL" id="CP062310">
    <property type="protein sequence ID" value="QOJ78953.1"/>
    <property type="molecule type" value="Genomic_DNA"/>
</dbReference>
<reference evidence="1 2" key="1">
    <citation type="submission" date="2020-10" db="EMBL/GenBank/DDBJ databases">
        <title>Thermofilum lucidum 3507LT sp. nov. a novel member of Thermofilaceae family isolated from Chile hot spring, and proposal of description order Thermofilales.</title>
        <authorList>
            <person name="Zayulina K.S."/>
            <person name="Elcheninov A.G."/>
            <person name="Toshchakov S.V."/>
            <person name="Kublanov I.V."/>
        </authorList>
    </citation>
    <scope>NUCLEOTIDE SEQUENCE [LARGE SCALE GENOMIC DNA]</scope>
    <source>
        <strain evidence="1 2">3507LT</strain>
    </source>
</reference>
<protein>
    <submittedName>
        <fullName evidence="1">Uncharacterized protein</fullName>
    </submittedName>
</protein>
<organism evidence="1 2">
    <name type="scientific">Infirmifilum lucidum</name>
    <dbReference type="NCBI Taxonomy" id="2776706"/>
    <lineage>
        <taxon>Archaea</taxon>
        <taxon>Thermoproteota</taxon>
        <taxon>Thermoprotei</taxon>
        <taxon>Thermofilales</taxon>
        <taxon>Thermofilaceae</taxon>
        <taxon>Infirmifilum</taxon>
    </lineage>
</organism>
<sequence length="71" mass="7523">MPSRRGQKPRGHGETGGDGVWTFSLFDGLALLVARGRYAEADSKAVGRGGLCSLGARGNVYRPAPRVLPRV</sequence>